<keyword evidence="1" id="KW-0812">Transmembrane</keyword>
<protein>
    <recommendedName>
        <fullName evidence="2">M23ase beta-sheet core domain-containing protein</fullName>
    </recommendedName>
</protein>
<dbReference type="AlphaFoldDB" id="A0A810Q322"/>
<keyword evidence="1" id="KW-0472">Membrane</keyword>
<dbReference type="Pfam" id="PF01551">
    <property type="entry name" value="Peptidase_M23"/>
    <property type="match status" value="1"/>
</dbReference>
<dbReference type="PANTHER" id="PTHR21666">
    <property type="entry name" value="PEPTIDASE-RELATED"/>
    <property type="match status" value="1"/>
</dbReference>
<dbReference type="CDD" id="cd12797">
    <property type="entry name" value="M23_peptidase"/>
    <property type="match status" value="1"/>
</dbReference>
<dbReference type="InterPro" id="IPR016047">
    <property type="entry name" value="M23ase_b-sheet_dom"/>
</dbReference>
<keyword evidence="1" id="KW-1133">Transmembrane helix</keyword>
<feature type="transmembrane region" description="Helical" evidence="1">
    <location>
        <begin position="50"/>
        <end position="70"/>
    </location>
</feature>
<evidence type="ECO:0000313" key="4">
    <source>
        <dbReference type="Proteomes" id="UP000681035"/>
    </source>
</evidence>
<proteinExistence type="predicted"/>
<gene>
    <name evidence="3" type="ORF">MM50RIKEN_21470</name>
</gene>
<sequence length="256" mass="27058">MHTEGRDFFASHFGVPHTVNHAASGALRRNGKAAMSRIDRSKSRSAGGKGFYIALALCLAAVGAIGYFTLIRPANVTIDDPTPPTRQTERNDAQWTAPVLQPEPIEVPAVEEEPAPEPEDLLPQVVSPLDGTTVTVFSTTELMYDETMADWRTHNGLDIQAAEGDAVKTAASGMVVSIKSDELMGTTVVIEHAGGYTTQYSCLQAEPPVTEGQQVAAGDIIGLVGSTAAAESSMGPHLHFSVAKDGVIIDPSEYIG</sequence>
<dbReference type="InterPro" id="IPR011055">
    <property type="entry name" value="Dup_hybrid_motif"/>
</dbReference>
<dbReference type="InterPro" id="IPR050570">
    <property type="entry name" value="Cell_wall_metabolism_enzyme"/>
</dbReference>
<evidence type="ECO:0000259" key="2">
    <source>
        <dbReference type="Pfam" id="PF01551"/>
    </source>
</evidence>
<organism evidence="3 4">
    <name type="scientific">Vescimonas coprocola</name>
    <dbReference type="NCBI Taxonomy" id="2714355"/>
    <lineage>
        <taxon>Bacteria</taxon>
        <taxon>Bacillati</taxon>
        <taxon>Bacillota</taxon>
        <taxon>Clostridia</taxon>
        <taxon>Eubacteriales</taxon>
        <taxon>Oscillospiraceae</taxon>
        <taxon>Vescimonas</taxon>
    </lineage>
</organism>
<dbReference type="EMBL" id="AP023418">
    <property type="protein sequence ID" value="BCK82384.1"/>
    <property type="molecule type" value="Genomic_DNA"/>
</dbReference>
<dbReference type="SUPFAM" id="SSF51261">
    <property type="entry name" value="Duplicated hybrid motif"/>
    <property type="match status" value="1"/>
</dbReference>
<evidence type="ECO:0000313" key="3">
    <source>
        <dbReference type="EMBL" id="BCK82384.1"/>
    </source>
</evidence>
<reference evidence="3" key="1">
    <citation type="submission" date="2020-09" db="EMBL/GenBank/DDBJ databases">
        <title>New species isolated from human feces.</title>
        <authorList>
            <person name="Kitahara M."/>
            <person name="Shigeno Y."/>
            <person name="Shime M."/>
            <person name="Matsumoto Y."/>
            <person name="Nakamura S."/>
            <person name="Motooka D."/>
            <person name="Fukuoka S."/>
            <person name="Nishikawa H."/>
            <person name="Benno Y."/>
        </authorList>
    </citation>
    <scope>NUCLEOTIDE SEQUENCE</scope>
    <source>
        <strain evidence="3">MM50</strain>
    </source>
</reference>
<dbReference type="KEGG" id="vcop:MM50RIKEN_21470"/>
<dbReference type="PANTHER" id="PTHR21666:SF270">
    <property type="entry name" value="MUREIN HYDROLASE ACTIVATOR ENVC"/>
    <property type="match status" value="1"/>
</dbReference>
<feature type="domain" description="M23ase beta-sheet core" evidence="2">
    <location>
        <begin position="153"/>
        <end position="251"/>
    </location>
</feature>
<dbReference type="Gene3D" id="2.70.70.10">
    <property type="entry name" value="Glucose Permease (Domain IIA)"/>
    <property type="match status" value="1"/>
</dbReference>
<name>A0A810Q322_9FIRM</name>
<accession>A0A810Q322</accession>
<keyword evidence="4" id="KW-1185">Reference proteome</keyword>
<dbReference type="GO" id="GO:0004222">
    <property type="term" value="F:metalloendopeptidase activity"/>
    <property type="evidence" value="ECO:0007669"/>
    <property type="project" value="TreeGrafter"/>
</dbReference>
<dbReference type="Proteomes" id="UP000681035">
    <property type="component" value="Chromosome"/>
</dbReference>
<evidence type="ECO:0000256" key="1">
    <source>
        <dbReference type="SAM" id="Phobius"/>
    </source>
</evidence>